<reference evidence="5" key="1">
    <citation type="journal article" date="2014" name="Front. Microbiol.">
        <title>High frequency of phylogenetically diverse reductive dehalogenase-homologous genes in deep subseafloor sedimentary metagenomes.</title>
        <authorList>
            <person name="Kawai M."/>
            <person name="Futagami T."/>
            <person name="Toyoda A."/>
            <person name="Takaki Y."/>
            <person name="Nishi S."/>
            <person name="Hori S."/>
            <person name="Arai W."/>
            <person name="Tsubouchi T."/>
            <person name="Morono Y."/>
            <person name="Uchiyama I."/>
            <person name="Ito T."/>
            <person name="Fujiyama A."/>
            <person name="Inagaki F."/>
            <person name="Takami H."/>
        </authorList>
    </citation>
    <scope>NUCLEOTIDE SEQUENCE</scope>
    <source>
        <strain evidence="5">Expedition CK06-06</strain>
    </source>
</reference>
<organism evidence="5">
    <name type="scientific">marine sediment metagenome</name>
    <dbReference type="NCBI Taxonomy" id="412755"/>
    <lineage>
        <taxon>unclassified sequences</taxon>
        <taxon>metagenomes</taxon>
        <taxon>ecological metagenomes</taxon>
    </lineage>
</organism>
<evidence type="ECO:0000256" key="4">
    <source>
        <dbReference type="ARBA" id="ARBA00022801"/>
    </source>
</evidence>
<evidence type="ECO:0008006" key="6">
    <source>
        <dbReference type="Google" id="ProtNLM"/>
    </source>
</evidence>
<evidence type="ECO:0000256" key="3">
    <source>
        <dbReference type="ARBA" id="ARBA00022750"/>
    </source>
</evidence>
<dbReference type="Gene3D" id="3.40.50.1450">
    <property type="entry name" value="HybD-like"/>
    <property type="match status" value="1"/>
</dbReference>
<dbReference type="SUPFAM" id="SSF53163">
    <property type="entry name" value="HybD-like"/>
    <property type="match status" value="1"/>
</dbReference>
<dbReference type="InterPro" id="IPR023430">
    <property type="entry name" value="Pept_HybD-like_dom_sf"/>
</dbReference>
<dbReference type="AlphaFoldDB" id="X1KBV3"/>
<dbReference type="InterPro" id="IPR000671">
    <property type="entry name" value="Peptidase_A31"/>
</dbReference>
<protein>
    <recommendedName>
        <fullName evidence="6">Hydrogenase maturation protease</fullName>
    </recommendedName>
</protein>
<evidence type="ECO:0000256" key="1">
    <source>
        <dbReference type="ARBA" id="ARBA00006814"/>
    </source>
</evidence>
<feature type="non-terminal residue" evidence="5">
    <location>
        <position position="190"/>
    </location>
</feature>
<dbReference type="GO" id="GO:0016485">
    <property type="term" value="P:protein processing"/>
    <property type="evidence" value="ECO:0007669"/>
    <property type="project" value="TreeGrafter"/>
</dbReference>
<dbReference type="EMBL" id="BARV01008501">
    <property type="protein sequence ID" value="GAI04472.1"/>
    <property type="molecule type" value="Genomic_DNA"/>
</dbReference>
<sequence>MKNPKNIKTVVLGVGNILLGDEGIGVHTIKKLQEENLPSSVLVIDGSTAGFRLFPVFETYRNCKFIIIDAIRIPVAISGKTTGNISDNKNKKNTSHKGDLYLIPLGDFYDLADSKYPGGDFISFHQTALIDVLNLFYLTCRTKIDGYLIGVNIYKNDDADNNLTLSMKLSSKIERKIPKIIGIIKKYITP</sequence>
<dbReference type="GO" id="GO:0004190">
    <property type="term" value="F:aspartic-type endopeptidase activity"/>
    <property type="evidence" value="ECO:0007669"/>
    <property type="project" value="UniProtKB-KW"/>
</dbReference>
<comment type="similarity">
    <text evidence="1">Belongs to the peptidase A31 family.</text>
</comment>
<dbReference type="NCBIfam" id="TIGR00072">
    <property type="entry name" value="hydrog_prot"/>
    <property type="match status" value="1"/>
</dbReference>
<keyword evidence="4" id="KW-0378">Hydrolase</keyword>
<dbReference type="PANTHER" id="PTHR30302">
    <property type="entry name" value="HYDROGENASE 1 MATURATION PROTEASE"/>
    <property type="match status" value="1"/>
</dbReference>
<comment type="caution">
    <text evidence="5">The sequence shown here is derived from an EMBL/GenBank/DDBJ whole genome shotgun (WGS) entry which is preliminary data.</text>
</comment>
<accession>X1KBV3</accession>
<gene>
    <name evidence="5" type="ORF">S06H3_17074</name>
</gene>
<dbReference type="PRINTS" id="PR00446">
    <property type="entry name" value="HYDRGNUPTAKE"/>
</dbReference>
<keyword evidence="2" id="KW-0645">Protease</keyword>
<evidence type="ECO:0000313" key="5">
    <source>
        <dbReference type="EMBL" id="GAI04472.1"/>
    </source>
</evidence>
<dbReference type="GO" id="GO:0008047">
    <property type="term" value="F:enzyme activator activity"/>
    <property type="evidence" value="ECO:0007669"/>
    <property type="project" value="InterPro"/>
</dbReference>
<dbReference type="CDD" id="cd00518">
    <property type="entry name" value="H2MP"/>
    <property type="match status" value="1"/>
</dbReference>
<dbReference type="PANTHER" id="PTHR30302:SF1">
    <property type="entry name" value="HYDROGENASE 2 MATURATION PROTEASE"/>
    <property type="match status" value="1"/>
</dbReference>
<proteinExistence type="inferred from homology"/>
<evidence type="ECO:0000256" key="2">
    <source>
        <dbReference type="ARBA" id="ARBA00022670"/>
    </source>
</evidence>
<keyword evidence="3" id="KW-0064">Aspartyl protease</keyword>
<name>X1KBV3_9ZZZZ</name>